<accession>A0AAE0G3E1</accession>
<sequence length="152" mass="15859">MEGAKVGFLLGEAVVGGDVETMIVPLICEIGIPLAVVYAAVPVSVVVPTEKPHIVTEQAPSTHMVAALKFHSSESDPAGTLLDARRREVMLLLSPSTVKQVVVASPVHVIVTAPRSPVRLMVGGGGLGGGRTRWTWHGGGDGGGSIQQPLWW</sequence>
<dbReference type="AlphaFoldDB" id="A0AAE0G3E1"/>
<protein>
    <submittedName>
        <fullName evidence="1">Uncharacterized protein</fullName>
    </submittedName>
</protein>
<evidence type="ECO:0000313" key="2">
    <source>
        <dbReference type="Proteomes" id="UP001190700"/>
    </source>
</evidence>
<evidence type="ECO:0000313" key="1">
    <source>
        <dbReference type="EMBL" id="KAK3270450.1"/>
    </source>
</evidence>
<organism evidence="1 2">
    <name type="scientific">Cymbomonas tetramitiformis</name>
    <dbReference type="NCBI Taxonomy" id="36881"/>
    <lineage>
        <taxon>Eukaryota</taxon>
        <taxon>Viridiplantae</taxon>
        <taxon>Chlorophyta</taxon>
        <taxon>Pyramimonadophyceae</taxon>
        <taxon>Pyramimonadales</taxon>
        <taxon>Pyramimonadaceae</taxon>
        <taxon>Cymbomonas</taxon>
    </lineage>
</organism>
<dbReference type="EMBL" id="LGRX02010383">
    <property type="protein sequence ID" value="KAK3270450.1"/>
    <property type="molecule type" value="Genomic_DNA"/>
</dbReference>
<proteinExistence type="predicted"/>
<keyword evidence="2" id="KW-1185">Reference proteome</keyword>
<name>A0AAE0G3E1_9CHLO</name>
<reference evidence="1 2" key="1">
    <citation type="journal article" date="2015" name="Genome Biol. Evol.">
        <title>Comparative Genomics of a Bacterivorous Green Alga Reveals Evolutionary Causalities and Consequences of Phago-Mixotrophic Mode of Nutrition.</title>
        <authorList>
            <person name="Burns J.A."/>
            <person name="Paasch A."/>
            <person name="Narechania A."/>
            <person name="Kim E."/>
        </authorList>
    </citation>
    <scope>NUCLEOTIDE SEQUENCE [LARGE SCALE GENOMIC DNA]</scope>
    <source>
        <strain evidence="1 2">PLY_AMNH</strain>
    </source>
</reference>
<comment type="caution">
    <text evidence="1">The sequence shown here is derived from an EMBL/GenBank/DDBJ whole genome shotgun (WGS) entry which is preliminary data.</text>
</comment>
<gene>
    <name evidence="1" type="ORF">CYMTET_21153</name>
</gene>
<dbReference type="Proteomes" id="UP001190700">
    <property type="component" value="Unassembled WGS sequence"/>
</dbReference>